<evidence type="ECO:0000313" key="2">
    <source>
        <dbReference type="Proteomes" id="UP000193560"/>
    </source>
</evidence>
<keyword evidence="2" id="KW-1185">Reference proteome</keyword>
<name>A0A1X2HK81_9FUNG</name>
<protein>
    <submittedName>
        <fullName evidence="1">Uncharacterized protein</fullName>
    </submittedName>
</protein>
<evidence type="ECO:0000313" key="1">
    <source>
        <dbReference type="EMBL" id="ORY99555.1"/>
    </source>
</evidence>
<gene>
    <name evidence="1" type="ORF">BCR42DRAFT_430193</name>
</gene>
<dbReference type="Proteomes" id="UP000193560">
    <property type="component" value="Unassembled WGS sequence"/>
</dbReference>
<dbReference type="OrthoDB" id="16851at2759"/>
<organism evidence="1 2">
    <name type="scientific">Absidia repens</name>
    <dbReference type="NCBI Taxonomy" id="90262"/>
    <lineage>
        <taxon>Eukaryota</taxon>
        <taxon>Fungi</taxon>
        <taxon>Fungi incertae sedis</taxon>
        <taxon>Mucoromycota</taxon>
        <taxon>Mucoromycotina</taxon>
        <taxon>Mucoromycetes</taxon>
        <taxon>Mucorales</taxon>
        <taxon>Cunninghamellaceae</taxon>
        <taxon>Absidia</taxon>
    </lineage>
</organism>
<accession>A0A1X2HK81</accession>
<sequence length="387" mass="43649">MTNNLKRSTTDASTDRLSSLFKVPMTKKAEGSKAHYQKVLGSICDELMNDYDLVIGFDDIDRSNQEHDTDPDSANINKRQKQLRYSLLEVEVYFKTSPEYHHDDPYTHAHPLQYQNAVWYFHHVGHSNGFRGGSRKGMDVTLVGVDDTGAIKNLAHAGGGGGILIRAVQCTTTNKVIEGPSLLMDLILKSLGHTSIKAMVANGFEKGNAQPCFDKSSGLFFAPKIQHYQHREELLTSCRIGLGLKNHTPSMEKRLAYVCRSYRFVAHPRLLKKGKIWTILEMIQRQHQHQQQEQLDMEKKTKRQKGISSSASSSWVDLLDIKDSMVKSYEEQVVFGRTNAVKILKSCRKGSLNDIVQGNSGWKLQVMSAIMWWESQISNGKHVDLGV</sequence>
<proteinExistence type="predicted"/>
<dbReference type="AlphaFoldDB" id="A0A1X2HK81"/>
<reference evidence="1 2" key="1">
    <citation type="submission" date="2016-07" db="EMBL/GenBank/DDBJ databases">
        <title>Pervasive Adenine N6-methylation of Active Genes in Fungi.</title>
        <authorList>
            <consortium name="DOE Joint Genome Institute"/>
            <person name="Mondo S.J."/>
            <person name="Dannebaum R.O."/>
            <person name="Kuo R.C."/>
            <person name="Labutti K."/>
            <person name="Haridas S."/>
            <person name="Kuo A."/>
            <person name="Salamov A."/>
            <person name="Ahrendt S.R."/>
            <person name="Lipzen A."/>
            <person name="Sullivan W."/>
            <person name="Andreopoulos W.B."/>
            <person name="Clum A."/>
            <person name="Lindquist E."/>
            <person name="Daum C."/>
            <person name="Ramamoorthy G.K."/>
            <person name="Gryganskyi A."/>
            <person name="Culley D."/>
            <person name="Magnuson J.K."/>
            <person name="James T.Y."/>
            <person name="O'Malley M.A."/>
            <person name="Stajich J.E."/>
            <person name="Spatafora J.W."/>
            <person name="Visel A."/>
            <person name="Grigoriev I.V."/>
        </authorList>
    </citation>
    <scope>NUCLEOTIDE SEQUENCE [LARGE SCALE GENOMIC DNA]</scope>
    <source>
        <strain evidence="1 2">NRRL 1336</strain>
    </source>
</reference>
<dbReference type="EMBL" id="MCGE01000061">
    <property type="protein sequence ID" value="ORY99555.1"/>
    <property type="molecule type" value="Genomic_DNA"/>
</dbReference>
<dbReference type="STRING" id="90262.A0A1X2HK81"/>
<comment type="caution">
    <text evidence="1">The sequence shown here is derived from an EMBL/GenBank/DDBJ whole genome shotgun (WGS) entry which is preliminary data.</text>
</comment>